<name>A0A830ZRE2_ERWAM</name>
<evidence type="ECO:0000313" key="2">
    <source>
        <dbReference type="Proteomes" id="UP000013111"/>
    </source>
</evidence>
<reference evidence="1 2" key="2">
    <citation type="submission" date="2013-04" db="EMBL/GenBank/DDBJ databases">
        <title>Comparative genomics of 12 strains of Erwinia amylovora identifies a pan-genome with a large conserved core and provides insights into host specificity.</title>
        <authorList>
            <person name="Mann R.A."/>
            <person name="Smits T.H.M."/>
            <person name="Buehlmann A."/>
            <person name="Blom J."/>
            <person name="Goesmann A."/>
            <person name="Frey J.E."/>
            <person name="Plummer K.M."/>
            <person name="Beer S.V."/>
            <person name="Luck J."/>
            <person name="Duffy B."/>
            <person name="Rodoni B."/>
        </authorList>
    </citation>
    <scope>NUCLEOTIDE SEQUENCE [LARGE SCALE GENOMIC DNA]</scope>
    <source>
        <strain evidence="2">CFBP 1232</strain>
    </source>
</reference>
<comment type="caution">
    <text evidence="1">The sequence shown here is derived from an EMBL/GenBank/DDBJ whole genome shotgun (WGS) entry which is preliminary data.</text>
</comment>
<accession>A0A830ZRE2</accession>
<dbReference type="EMBL" id="CAPB01000008">
    <property type="protein sequence ID" value="CCO93011.1"/>
    <property type="molecule type" value="Genomic_DNA"/>
</dbReference>
<dbReference type="AlphaFoldDB" id="A0A830ZRE2"/>
<gene>
    <name evidence="1" type="ORF">BN437_1057</name>
</gene>
<proteinExistence type="predicted"/>
<protein>
    <submittedName>
        <fullName evidence="1">Uncharacterized protein</fullName>
    </submittedName>
</protein>
<dbReference type="Proteomes" id="UP000013111">
    <property type="component" value="Unassembled WGS sequence"/>
</dbReference>
<reference evidence="1 2" key="1">
    <citation type="submission" date="2012-11" db="EMBL/GenBank/DDBJ databases">
        <authorList>
            <person name="Linke B."/>
        </authorList>
    </citation>
    <scope>NUCLEOTIDE SEQUENCE [LARGE SCALE GENOMIC DNA]</scope>
    <source>
        <strain evidence="2">CFBP 1232</strain>
    </source>
</reference>
<sequence length="32" mass="3877">MKIATRFSLLNPRNVKIICFYDVRLIMPQECY</sequence>
<evidence type="ECO:0000313" key="1">
    <source>
        <dbReference type="EMBL" id="CCO93011.1"/>
    </source>
</evidence>
<organism evidence="1 2">
    <name type="scientific">Erwinia amylovora NBRC 12687 = CFBP 1232</name>
    <dbReference type="NCBI Taxonomy" id="1219359"/>
    <lineage>
        <taxon>Bacteria</taxon>
        <taxon>Pseudomonadati</taxon>
        <taxon>Pseudomonadota</taxon>
        <taxon>Gammaproteobacteria</taxon>
        <taxon>Enterobacterales</taxon>
        <taxon>Erwiniaceae</taxon>
        <taxon>Erwinia</taxon>
    </lineage>
</organism>